<protein>
    <submittedName>
        <fullName evidence="1">Uncharacterized protein</fullName>
    </submittedName>
</protein>
<reference evidence="1" key="1">
    <citation type="submission" date="2014-09" db="EMBL/GenBank/DDBJ databases">
        <authorList>
            <person name="Magalhaes I.L.F."/>
            <person name="Oliveira U."/>
            <person name="Santos F.R."/>
            <person name="Vidigal T.H.D.A."/>
            <person name="Brescovit A.D."/>
            <person name="Santos A.J."/>
        </authorList>
    </citation>
    <scope>NUCLEOTIDE SEQUENCE</scope>
    <source>
        <tissue evidence="1">Shoot tissue taken approximately 20 cm above the soil surface</tissue>
    </source>
</reference>
<evidence type="ECO:0000313" key="1">
    <source>
        <dbReference type="EMBL" id="JAD57397.1"/>
    </source>
</evidence>
<dbReference type="EMBL" id="GBRH01240498">
    <property type="protein sequence ID" value="JAD57397.1"/>
    <property type="molecule type" value="Transcribed_RNA"/>
</dbReference>
<dbReference type="AlphaFoldDB" id="A0A0A9BDL3"/>
<proteinExistence type="predicted"/>
<accession>A0A0A9BDL3</accession>
<reference evidence="1" key="2">
    <citation type="journal article" date="2015" name="Data Brief">
        <title>Shoot transcriptome of the giant reed, Arundo donax.</title>
        <authorList>
            <person name="Barrero R.A."/>
            <person name="Guerrero F.D."/>
            <person name="Moolhuijzen P."/>
            <person name="Goolsby J.A."/>
            <person name="Tidwell J."/>
            <person name="Bellgard S.E."/>
            <person name="Bellgard M.I."/>
        </authorList>
    </citation>
    <scope>NUCLEOTIDE SEQUENCE</scope>
    <source>
        <tissue evidence="1">Shoot tissue taken approximately 20 cm above the soil surface</tissue>
    </source>
</reference>
<name>A0A0A9BDL3_ARUDO</name>
<organism evidence="1">
    <name type="scientific">Arundo donax</name>
    <name type="common">Giant reed</name>
    <name type="synonym">Donax arundinaceus</name>
    <dbReference type="NCBI Taxonomy" id="35708"/>
    <lineage>
        <taxon>Eukaryota</taxon>
        <taxon>Viridiplantae</taxon>
        <taxon>Streptophyta</taxon>
        <taxon>Embryophyta</taxon>
        <taxon>Tracheophyta</taxon>
        <taxon>Spermatophyta</taxon>
        <taxon>Magnoliopsida</taxon>
        <taxon>Liliopsida</taxon>
        <taxon>Poales</taxon>
        <taxon>Poaceae</taxon>
        <taxon>PACMAD clade</taxon>
        <taxon>Arundinoideae</taxon>
        <taxon>Arundineae</taxon>
        <taxon>Arundo</taxon>
    </lineage>
</organism>
<sequence>MSWETTTNAINSCSFSIFDEVLQLPTV</sequence>